<proteinExistence type="predicted"/>
<evidence type="ECO:0000256" key="5">
    <source>
        <dbReference type="ARBA" id="ARBA00022694"/>
    </source>
</evidence>
<reference evidence="8 9" key="1">
    <citation type="submission" date="2016-06" db="EMBL/GenBank/DDBJ databases">
        <authorList>
            <person name="Kjaerup R.B."/>
            <person name="Dalgaard T.S."/>
            <person name="Juul-Madsen H.R."/>
        </authorList>
    </citation>
    <scope>NUCLEOTIDE SEQUENCE [LARGE SCALE GENOMIC DNA]</scope>
    <source>
        <strain evidence="8 9">CECT 8886</strain>
    </source>
</reference>
<evidence type="ECO:0000313" key="8">
    <source>
        <dbReference type="EMBL" id="SBS27638.1"/>
    </source>
</evidence>
<keyword evidence="9" id="KW-1185">Reference proteome</keyword>
<dbReference type="GO" id="GO:0141100">
    <property type="term" value="F:tRNA (guanine(18)-2'-O)-methyltransferase activity"/>
    <property type="evidence" value="ECO:0007669"/>
    <property type="project" value="UniProtKB-EC"/>
</dbReference>
<evidence type="ECO:0000313" key="9">
    <source>
        <dbReference type="Proteomes" id="UP000092544"/>
    </source>
</evidence>
<dbReference type="Gene3D" id="3.40.1280.10">
    <property type="match status" value="1"/>
</dbReference>
<name>A0A1A8T676_9GAMM</name>
<dbReference type="SUPFAM" id="SSF75217">
    <property type="entry name" value="alpha/beta knot"/>
    <property type="match status" value="1"/>
</dbReference>
<evidence type="ECO:0000256" key="4">
    <source>
        <dbReference type="ARBA" id="ARBA00022691"/>
    </source>
</evidence>
<keyword evidence="4" id="KW-0949">S-adenosyl-L-methionine</keyword>
<dbReference type="GO" id="GO:0000049">
    <property type="term" value="F:tRNA binding"/>
    <property type="evidence" value="ECO:0007669"/>
    <property type="project" value="UniProtKB-KW"/>
</dbReference>
<dbReference type="PANTHER" id="PTHR43453:SF1">
    <property type="entry name" value="TRNA_RRNA METHYLTRANSFERASE SPOU TYPE DOMAIN-CONTAINING PROTEIN"/>
    <property type="match status" value="1"/>
</dbReference>
<keyword evidence="6" id="KW-0694">RNA-binding</keyword>
<dbReference type="Proteomes" id="UP000092544">
    <property type="component" value="Unassembled WGS sequence"/>
</dbReference>
<gene>
    <name evidence="8" type="primary">trmH</name>
    <name evidence="8" type="ORF">MSP8886_00907</name>
</gene>
<dbReference type="AlphaFoldDB" id="A0A1A8T676"/>
<accession>A0A1A8T676</accession>
<evidence type="ECO:0000256" key="2">
    <source>
        <dbReference type="ARBA" id="ARBA00022603"/>
    </source>
</evidence>
<evidence type="ECO:0000259" key="7">
    <source>
        <dbReference type="Pfam" id="PF00588"/>
    </source>
</evidence>
<keyword evidence="1" id="KW-0820">tRNA-binding</keyword>
<keyword evidence="5" id="KW-0819">tRNA processing</keyword>
<protein>
    <submittedName>
        <fullName evidence="8">tRNA (Guanosine(18)-2'-O)-methyltransferase</fullName>
        <ecNumber evidence="8">2.1.1.34</ecNumber>
    </submittedName>
</protein>
<dbReference type="InterPro" id="IPR033671">
    <property type="entry name" value="TrmH"/>
</dbReference>
<feature type="domain" description="tRNA/rRNA methyltransferase SpoU type" evidence="7">
    <location>
        <begin position="22"/>
        <end position="163"/>
    </location>
</feature>
<evidence type="ECO:0000256" key="1">
    <source>
        <dbReference type="ARBA" id="ARBA00022555"/>
    </source>
</evidence>
<dbReference type="OrthoDB" id="4578643at2"/>
<evidence type="ECO:0000256" key="6">
    <source>
        <dbReference type="ARBA" id="ARBA00022884"/>
    </source>
</evidence>
<sequence length="175" mass="19262">MSNIQLSHEAHQSTQTRYPVCFLAHDIDVPMNVGSFFRVADALGVEKIFLTGSTVVPPNAKIKKTSRSTEKYVPYEYSSDPVTIIESLKSLGYKIVSLEITSESIDLAALNMLPTDKVCLVLGSENYGIKDEILALSDITVHIPMFGVNSSMNVASACSIATYEITRQLRNERLS</sequence>
<dbReference type="EC" id="2.1.1.34" evidence="8"/>
<dbReference type="RefSeq" id="WP_083200822.1">
    <property type="nucleotide sequence ID" value="NZ_FLOB01000002.1"/>
</dbReference>
<dbReference type="STRING" id="1792290.MSP8886_00907"/>
<dbReference type="InterPro" id="IPR029028">
    <property type="entry name" value="Alpha/beta_knot_MTases"/>
</dbReference>
<dbReference type="InterPro" id="IPR029026">
    <property type="entry name" value="tRNA_m1G_MTases_N"/>
</dbReference>
<evidence type="ECO:0000256" key="3">
    <source>
        <dbReference type="ARBA" id="ARBA00022679"/>
    </source>
</evidence>
<dbReference type="GO" id="GO:0002938">
    <property type="term" value="P:tRNA guanine ribose methylation"/>
    <property type="evidence" value="ECO:0007669"/>
    <property type="project" value="TreeGrafter"/>
</dbReference>
<dbReference type="InterPro" id="IPR001537">
    <property type="entry name" value="SpoU_MeTrfase"/>
</dbReference>
<dbReference type="PANTHER" id="PTHR43453">
    <property type="entry name" value="RRNA METHYLASE-LIKE"/>
    <property type="match status" value="1"/>
</dbReference>
<organism evidence="8 9">
    <name type="scientific">Marinomonas spartinae</name>
    <dbReference type="NCBI Taxonomy" id="1792290"/>
    <lineage>
        <taxon>Bacteria</taxon>
        <taxon>Pseudomonadati</taxon>
        <taxon>Pseudomonadota</taxon>
        <taxon>Gammaproteobacteria</taxon>
        <taxon>Oceanospirillales</taxon>
        <taxon>Oceanospirillaceae</taxon>
        <taxon>Marinomonas</taxon>
    </lineage>
</organism>
<dbReference type="Pfam" id="PF00588">
    <property type="entry name" value="SpoU_methylase"/>
    <property type="match status" value="1"/>
</dbReference>
<keyword evidence="2 8" id="KW-0489">Methyltransferase</keyword>
<dbReference type="EMBL" id="FLOB01000002">
    <property type="protein sequence ID" value="SBS27638.1"/>
    <property type="molecule type" value="Genomic_DNA"/>
</dbReference>
<keyword evidence="3 8" id="KW-0808">Transferase</keyword>